<evidence type="ECO:0000256" key="1">
    <source>
        <dbReference type="ARBA" id="ARBA00009477"/>
    </source>
</evidence>
<evidence type="ECO:0000259" key="3">
    <source>
        <dbReference type="Pfam" id="PF25917"/>
    </source>
</evidence>
<dbReference type="Gene3D" id="2.40.420.20">
    <property type="match status" value="1"/>
</dbReference>
<feature type="domain" description="CusB-like beta-barrel" evidence="4">
    <location>
        <begin position="230"/>
        <end position="303"/>
    </location>
</feature>
<accession>A0A381Y9P2</accession>
<protein>
    <submittedName>
        <fullName evidence="6">Uncharacterized protein</fullName>
    </submittedName>
</protein>
<reference evidence="6" key="1">
    <citation type="submission" date="2018-05" db="EMBL/GenBank/DDBJ databases">
        <authorList>
            <person name="Lanie J.A."/>
            <person name="Ng W.-L."/>
            <person name="Kazmierczak K.M."/>
            <person name="Andrzejewski T.M."/>
            <person name="Davidsen T.M."/>
            <person name="Wayne K.J."/>
            <person name="Tettelin H."/>
            <person name="Glass J.I."/>
            <person name="Rusch D."/>
            <person name="Podicherti R."/>
            <person name="Tsui H.-C.T."/>
            <person name="Winkler M.E."/>
        </authorList>
    </citation>
    <scope>NUCLEOTIDE SEQUENCE</scope>
</reference>
<name>A0A381Y9P2_9ZZZZ</name>
<dbReference type="InterPro" id="IPR058637">
    <property type="entry name" value="YknX-like_C"/>
</dbReference>
<dbReference type="EMBL" id="UINC01017685">
    <property type="protein sequence ID" value="SVA73610.1"/>
    <property type="molecule type" value="Genomic_DNA"/>
</dbReference>
<dbReference type="Pfam" id="PF25954">
    <property type="entry name" value="Beta-barrel_RND_2"/>
    <property type="match status" value="1"/>
</dbReference>
<comment type="similarity">
    <text evidence="1">Belongs to the membrane fusion protein (MFP) (TC 8.A.1) family.</text>
</comment>
<dbReference type="InterPro" id="IPR058792">
    <property type="entry name" value="Beta-barrel_RND_2"/>
</dbReference>
<dbReference type="PROSITE" id="PS51257">
    <property type="entry name" value="PROKAR_LIPOPROTEIN"/>
    <property type="match status" value="1"/>
</dbReference>
<evidence type="ECO:0000313" key="6">
    <source>
        <dbReference type="EMBL" id="SVA73610.1"/>
    </source>
</evidence>
<dbReference type="PANTHER" id="PTHR30469">
    <property type="entry name" value="MULTIDRUG RESISTANCE PROTEIN MDTA"/>
    <property type="match status" value="1"/>
</dbReference>
<dbReference type="Pfam" id="PF25989">
    <property type="entry name" value="YknX_C"/>
    <property type="match status" value="1"/>
</dbReference>
<dbReference type="GO" id="GO:0015562">
    <property type="term" value="F:efflux transmembrane transporter activity"/>
    <property type="evidence" value="ECO:0007669"/>
    <property type="project" value="TreeGrafter"/>
</dbReference>
<feature type="region of interest" description="Disordered" evidence="2">
    <location>
        <begin position="24"/>
        <end position="64"/>
    </location>
</feature>
<dbReference type="Gene3D" id="2.40.30.170">
    <property type="match status" value="1"/>
</dbReference>
<dbReference type="NCBIfam" id="TIGR01730">
    <property type="entry name" value="RND_mfp"/>
    <property type="match status" value="1"/>
</dbReference>
<evidence type="ECO:0000259" key="4">
    <source>
        <dbReference type="Pfam" id="PF25954"/>
    </source>
</evidence>
<dbReference type="SUPFAM" id="SSF111369">
    <property type="entry name" value="HlyD-like secretion proteins"/>
    <property type="match status" value="1"/>
</dbReference>
<dbReference type="AlphaFoldDB" id="A0A381Y9P2"/>
<gene>
    <name evidence="6" type="ORF">METZ01_LOCUS126464</name>
</gene>
<feature type="domain" description="YknX-like C-terminal permuted SH3-like" evidence="5">
    <location>
        <begin position="310"/>
        <end position="377"/>
    </location>
</feature>
<dbReference type="Gene3D" id="1.10.287.470">
    <property type="entry name" value="Helix hairpin bin"/>
    <property type="match status" value="1"/>
</dbReference>
<dbReference type="InterPro" id="IPR006143">
    <property type="entry name" value="RND_pump_MFP"/>
</dbReference>
<proteinExistence type="inferred from homology"/>
<dbReference type="FunFam" id="2.40.30.170:FF:000010">
    <property type="entry name" value="Efflux RND transporter periplasmic adaptor subunit"/>
    <property type="match status" value="1"/>
</dbReference>
<feature type="domain" description="Multidrug resistance protein MdtA-like barrel-sandwich hybrid" evidence="3">
    <location>
        <begin position="98"/>
        <end position="222"/>
    </location>
</feature>
<dbReference type="Gene3D" id="2.40.50.100">
    <property type="match status" value="1"/>
</dbReference>
<feature type="compositionally biased region" description="Basic and acidic residues" evidence="2">
    <location>
        <begin position="48"/>
        <end position="58"/>
    </location>
</feature>
<evidence type="ECO:0000259" key="5">
    <source>
        <dbReference type="Pfam" id="PF25989"/>
    </source>
</evidence>
<dbReference type="Pfam" id="PF25917">
    <property type="entry name" value="BSH_RND"/>
    <property type="match status" value="1"/>
</dbReference>
<dbReference type="InterPro" id="IPR058625">
    <property type="entry name" value="MdtA-like_BSH"/>
</dbReference>
<evidence type="ECO:0000256" key="2">
    <source>
        <dbReference type="SAM" id="MobiDB-lite"/>
    </source>
</evidence>
<dbReference type="PANTHER" id="PTHR30469:SF36">
    <property type="entry name" value="BLL3903 PROTEIN"/>
    <property type="match status" value="1"/>
</dbReference>
<organism evidence="6">
    <name type="scientific">marine metagenome</name>
    <dbReference type="NCBI Taxonomy" id="408172"/>
    <lineage>
        <taxon>unclassified sequences</taxon>
        <taxon>metagenomes</taxon>
        <taxon>ecological metagenomes</taxon>
    </lineage>
</organism>
<sequence>MKRPSLLFFLISTILLSFSGCEKPNSDSPASVKNEPRDQAVSYQKKVTKYEKPSDSRKKFSTVGKNQKKTNVRIKQVNLESLSIQSTYVGYLLPNKRVLMRSEIDGVIEKIDFEEGDEITKGKRLVDISTKEHRLKLKIAITDSNLADINIKRDEKLAAQNLISNAQLDQTRTRAESASLNKELAEISLNKSLISSPLKGTIKTRHIKVGEFVRKGDKLVEILDIDRILVKVNIPEQEILSIQVGQNVEVALYIMEKKTFLGRVKNIGLEADSSNRTFPVEILVDNKERQLRAGMLARATFTKNVDQDQIVIPRHTILERDQGRVVYVFEDGKAFRRDITIGLSQQDQVQVVQGLNKGELIVVEGHTKLTDGEEVNVVN</sequence>
<dbReference type="GO" id="GO:1990281">
    <property type="term" value="C:efflux pump complex"/>
    <property type="evidence" value="ECO:0007669"/>
    <property type="project" value="TreeGrafter"/>
</dbReference>